<evidence type="ECO:0000313" key="1">
    <source>
        <dbReference type="EMBL" id="KZV79490.1"/>
    </source>
</evidence>
<dbReference type="EMBL" id="KV426605">
    <property type="protein sequence ID" value="KZV79490.1"/>
    <property type="molecule type" value="Genomic_DNA"/>
</dbReference>
<sequence length="154" mass="16193">MARRYDCLSLHMSTAEAWCLPGVLDTSAALARRLLFWPCAGPCAGAAAGARAVRASGKAQHACRSAHHGAVAAAAGSREVMLHPPSPPCQRRGPQRTRPACGAADAKPCRALSALLAFSAYLPWWLVTRWGQITHLTPCAAVLQSSAASCCDYP</sequence>
<gene>
    <name evidence="1" type="ORF">EXIGLDRAFT_466010</name>
</gene>
<dbReference type="Proteomes" id="UP000077266">
    <property type="component" value="Unassembled WGS sequence"/>
</dbReference>
<proteinExistence type="predicted"/>
<reference evidence="1 2" key="1">
    <citation type="journal article" date="2016" name="Mol. Biol. Evol.">
        <title>Comparative Genomics of Early-Diverging Mushroom-Forming Fungi Provides Insights into the Origins of Lignocellulose Decay Capabilities.</title>
        <authorList>
            <person name="Nagy L.G."/>
            <person name="Riley R."/>
            <person name="Tritt A."/>
            <person name="Adam C."/>
            <person name="Daum C."/>
            <person name="Floudas D."/>
            <person name="Sun H."/>
            <person name="Yadav J.S."/>
            <person name="Pangilinan J."/>
            <person name="Larsson K.H."/>
            <person name="Matsuura K."/>
            <person name="Barry K."/>
            <person name="Labutti K."/>
            <person name="Kuo R."/>
            <person name="Ohm R.A."/>
            <person name="Bhattacharya S.S."/>
            <person name="Shirouzu T."/>
            <person name="Yoshinaga Y."/>
            <person name="Martin F.M."/>
            <person name="Grigoriev I.V."/>
            <person name="Hibbett D.S."/>
        </authorList>
    </citation>
    <scope>NUCLEOTIDE SEQUENCE [LARGE SCALE GENOMIC DNA]</scope>
    <source>
        <strain evidence="1 2">HHB12029</strain>
    </source>
</reference>
<protein>
    <submittedName>
        <fullName evidence="1">Uncharacterized protein</fullName>
    </submittedName>
</protein>
<keyword evidence="2" id="KW-1185">Reference proteome</keyword>
<dbReference type="AlphaFoldDB" id="A0A165AWS6"/>
<evidence type="ECO:0000313" key="2">
    <source>
        <dbReference type="Proteomes" id="UP000077266"/>
    </source>
</evidence>
<dbReference type="InParanoid" id="A0A165AWS6"/>
<name>A0A165AWS6_EXIGL</name>
<accession>A0A165AWS6</accession>
<organism evidence="1 2">
    <name type="scientific">Exidia glandulosa HHB12029</name>
    <dbReference type="NCBI Taxonomy" id="1314781"/>
    <lineage>
        <taxon>Eukaryota</taxon>
        <taxon>Fungi</taxon>
        <taxon>Dikarya</taxon>
        <taxon>Basidiomycota</taxon>
        <taxon>Agaricomycotina</taxon>
        <taxon>Agaricomycetes</taxon>
        <taxon>Auriculariales</taxon>
        <taxon>Exidiaceae</taxon>
        <taxon>Exidia</taxon>
    </lineage>
</organism>